<evidence type="ECO:0000256" key="3">
    <source>
        <dbReference type="ARBA" id="ARBA00022723"/>
    </source>
</evidence>
<reference evidence="9" key="1">
    <citation type="submission" date="2016-11" db="EMBL/GenBank/DDBJ databases">
        <authorList>
            <person name="Varghese N."/>
            <person name="Submissions S."/>
        </authorList>
    </citation>
    <scope>NUCLEOTIDE SEQUENCE [LARGE SCALE GENOMIC DNA]</scope>
    <source>
        <strain evidence="9">DSM 22363</strain>
    </source>
</reference>
<evidence type="ECO:0000313" key="9">
    <source>
        <dbReference type="Proteomes" id="UP000185192"/>
    </source>
</evidence>
<dbReference type="InterPro" id="IPR011206">
    <property type="entry name" value="Citrate_lyase_beta/mcl1/mcl2"/>
</dbReference>
<evidence type="ECO:0000256" key="2">
    <source>
        <dbReference type="ARBA" id="ARBA00005568"/>
    </source>
</evidence>
<dbReference type="Pfam" id="PF03328">
    <property type="entry name" value="HpcH_HpaI"/>
    <property type="match status" value="1"/>
</dbReference>
<dbReference type="InterPro" id="IPR040442">
    <property type="entry name" value="Pyrv_kinase-like_dom_sf"/>
</dbReference>
<feature type="binding site" evidence="5">
    <location>
        <position position="157"/>
    </location>
    <ligand>
        <name>substrate</name>
    </ligand>
</feature>
<dbReference type="InterPro" id="IPR005000">
    <property type="entry name" value="Aldolase/citrate-lyase_domain"/>
</dbReference>
<name>A0A1N6CMT2_9SPHN</name>
<feature type="binding site" evidence="6">
    <location>
        <position position="183"/>
    </location>
    <ligand>
        <name>Mg(2+)</name>
        <dbReference type="ChEBI" id="CHEBI:18420"/>
    </ligand>
</feature>
<dbReference type="SUPFAM" id="SSF51621">
    <property type="entry name" value="Phosphoenolpyruvate/pyruvate domain"/>
    <property type="match status" value="1"/>
</dbReference>
<dbReference type="PIRSF" id="PIRSF015582">
    <property type="entry name" value="Cit_lyase_B"/>
    <property type="match status" value="1"/>
</dbReference>
<sequence>MSEDASDDAIIFTFWLTLDLSGQIVKGQYQSQGNLLFMTGFTNLLFVPANRPERFEKAANSGADLICIDLEDSVPPAEKSTARESVVEALTSLDLPKTAVRINGLKTEAGLTDLLALKAAPHLPALLFLPMVESATEVEIVHAVLGEQTAGLVPLIETVQGLRNGDQIAASPGVSAMMFGGGDLSAQLGTKLEWEPLLAARGAFILCCASAGVTAIDVPWIDLADDAGLKEECAKSKSLGFHAKAAIHPKQIAAIADAMRPSAAEIAEAKDAIAAFEAAGGRAISHNGHMLEAPVMQRYRHIVASA</sequence>
<keyword evidence="4 6" id="KW-0460">Magnesium</keyword>
<dbReference type="AlphaFoldDB" id="A0A1N6CMT2"/>
<keyword evidence="9" id="KW-1185">Reference proteome</keyword>
<evidence type="ECO:0000313" key="8">
    <source>
        <dbReference type="EMBL" id="SIN59765.1"/>
    </source>
</evidence>
<feature type="binding site" evidence="5">
    <location>
        <position position="101"/>
    </location>
    <ligand>
        <name>substrate</name>
    </ligand>
</feature>
<dbReference type="GO" id="GO:0000287">
    <property type="term" value="F:magnesium ion binding"/>
    <property type="evidence" value="ECO:0007669"/>
    <property type="project" value="TreeGrafter"/>
</dbReference>
<keyword evidence="8" id="KW-0456">Lyase</keyword>
<comment type="similarity">
    <text evidence="2">Belongs to the HpcH/HpaI aldolase family.</text>
</comment>
<dbReference type="STRING" id="1123272.SAMN02745824_0301"/>
<evidence type="ECO:0000256" key="1">
    <source>
        <dbReference type="ARBA" id="ARBA00001946"/>
    </source>
</evidence>
<comment type="cofactor">
    <cofactor evidence="1">
        <name>Mg(2+)</name>
        <dbReference type="ChEBI" id="CHEBI:18420"/>
    </cofactor>
</comment>
<organism evidence="8 9">
    <name type="scientific">Parasphingorhabdus marina DSM 22363</name>
    <dbReference type="NCBI Taxonomy" id="1123272"/>
    <lineage>
        <taxon>Bacteria</taxon>
        <taxon>Pseudomonadati</taxon>
        <taxon>Pseudomonadota</taxon>
        <taxon>Alphaproteobacteria</taxon>
        <taxon>Sphingomonadales</taxon>
        <taxon>Sphingomonadaceae</taxon>
        <taxon>Parasphingorhabdus</taxon>
    </lineage>
</organism>
<dbReference type="InterPro" id="IPR015813">
    <property type="entry name" value="Pyrv/PenolPyrv_kinase-like_dom"/>
</dbReference>
<protein>
    <submittedName>
        <fullName evidence="8">(S)-citramalyl-CoA lyase</fullName>
    </submittedName>
</protein>
<evidence type="ECO:0000256" key="4">
    <source>
        <dbReference type="ARBA" id="ARBA00022842"/>
    </source>
</evidence>
<gene>
    <name evidence="8" type="ORF">SAMN02745824_0301</name>
</gene>
<dbReference type="PANTHER" id="PTHR32308:SF0">
    <property type="entry name" value="HPCH_HPAI ALDOLASE_CITRATE LYASE DOMAIN-CONTAINING PROTEIN"/>
    <property type="match status" value="1"/>
</dbReference>
<accession>A0A1N6CMT2</accession>
<dbReference type="GO" id="GO:0016829">
    <property type="term" value="F:lyase activity"/>
    <property type="evidence" value="ECO:0007669"/>
    <property type="project" value="UniProtKB-KW"/>
</dbReference>
<evidence type="ECO:0000256" key="6">
    <source>
        <dbReference type="PIRSR" id="PIRSR015582-2"/>
    </source>
</evidence>
<feature type="domain" description="HpcH/HpaI aldolase/citrate lyase" evidence="7">
    <location>
        <begin position="44"/>
        <end position="249"/>
    </location>
</feature>
<evidence type="ECO:0000259" key="7">
    <source>
        <dbReference type="Pfam" id="PF03328"/>
    </source>
</evidence>
<dbReference type="EMBL" id="FSQW01000001">
    <property type="protein sequence ID" value="SIN59765.1"/>
    <property type="molecule type" value="Genomic_DNA"/>
</dbReference>
<dbReference type="Proteomes" id="UP000185192">
    <property type="component" value="Unassembled WGS sequence"/>
</dbReference>
<keyword evidence="3 6" id="KW-0479">Metal-binding</keyword>
<proteinExistence type="inferred from homology"/>
<dbReference type="PANTHER" id="PTHR32308">
    <property type="entry name" value="LYASE BETA SUBUNIT, PUTATIVE (AFU_ORTHOLOGUE AFUA_4G13030)-RELATED"/>
    <property type="match status" value="1"/>
</dbReference>
<evidence type="ECO:0000256" key="5">
    <source>
        <dbReference type="PIRSR" id="PIRSR015582-1"/>
    </source>
</evidence>
<dbReference type="Gene3D" id="3.20.20.60">
    <property type="entry name" value="Phosphoenolpyruvate-binding domains"/>
    <property type="match status" value="1"/>
</dbReference>
<dbReference type="GO" id="GO:0006107">
    <property type="term" value="P:oxaloacetate metabolic process"/>
    <property type="evidence" value="ECO:0007669"/>
    <property type="project" value="TreeGrafter"/>
</dbReference>
<feature type="binding site" evidence="6">
    <location>
        <position position="157"/>
    </location>
    <ligand>
        <name>Mg(2+)</name>
        <dbReference type="ChEBI" id="CHEBI:18420"/>
    </ligand>
</feature>